<dbReference type="Pfam" id="PF09084">
    <property type="entry name" value="NMT1"/>
    <property type="match status" value="1"/>
</dbReference>
<name>A0A848INU3_9BURK</name>
<reference evidence="3 4" key="1">
    <citation type="submission" date="2020-04" db="EMBL/GenBank/DDBJ databases">
        <title>Paraburkholderia sp. RP-4-7 isolated from soil.</title>
        <authorList>
            <person name="Dahal R.H."/>
        </authorList>
    </citation>
    <scope>NUCLEOTIDE SEQUENCE [LARGE SCALE GENOMIC DNA]</scope>
    <source>
        <strain evidence="3 4">RP-4-7</strain>
    </source>
</reference>
<evidence type="ECO:0000313" key="3">
    <source>
        <dbReference type="EMBL" id="NMM03962.1"/>
    </source>
</evidence>
<gene>
    <name evidence="3" type="ORF">HHL24_39625</name>
</gene>
<comment type="caution">
    <text evidence="3">The sequence shown here is derived from an EMBL/GenBank/DDBJ whole genome shotgun (WGS) entry which is preliminary data.</text>
</comment>
<feature type="chain" id="PRO_5032796969" evidence="1">
    <location>
        <begin position="30"/>
        <end position="352"/>
    </location>
</feature>
<dbReference type="RefSeq" id="WP_169490737.1">
    <property type="nucleotide sequence ID" value="NZ_JABBGJ010000066.1"/>
</dbReference>
<proteinExistence type="predicted"/>
<dbReference type="InterPro" id="IPR015168">
    <property type="entry name" value="SsuA/THI5"/>
</dbReference>
<dbReference type="AlphaFoldDB" id="A0A848INU3"/>
<dbReference type="PROSITE" id="PS51257">
    <property type="entry name" value="PROKAR_LIPOPROTEIN"/>
    <property type="match status" value="1"/>
</dbReference>
<dbReference type="GO" id="GO:0009228">
    <property type="term" value="P:thiamine biosynthetic process"/>
    <property type="evidence" value="ECO:0007669"/>
    <property type="project" value="InterPro"/>
</dbReference>
<dbReference type="PANTHER" id="PTHR31528">
    <property type="entry name" value="4-AMINO-5-HYDROXYMETHYL-2-METHYLPYRIMIDINE PHOSPHATE SYNTHASE THI11-RELATED"/>
    <property type="match status" value="1"/>
</dbReference>
<evidence type="ECO:0000259" key="2">
    <source>
        <dbReference type="Pfam" id="PF09084"/>
    </source>
</evidence>
<sequence>MKKIVRAVLLAAGLATAAFVACGPTPAFADDKVILGTDWKAQAGHGGFYQALADGTYKKYGLDVEIREGGPQVNNRPMLSAGKIDFLIAGNLLLSFDNVKNHVPTVVVAAINQKDPQALMAHEGAGFKTFDDLKKAKVILVSKDGQFSFWQWMVAEKGFKDEQLRPYNYSIAQFLAEPGAVQQAYATAEPLYAENAGAKTRTFLLADEGWNTYSSTIETRWDMVKNKPDVVRRFIDASIIGWYNFLYGNHSGAYALIEKENPEMTKAKLDAEVAKFRELGLIDSGDALTKGIGAIDVDRVTSFYDKMVKAGLYKAQDVDISRVATSQFVDKGVGLDLRKKLVGQSVASANAH</sequence>
<dbReference type="Gene3D" id="3.40.190.10">
    <property type="entry name" value="Periplasmic binding protein-like II"/>
    <property type="match status" value="2"/>
</dbReference>
<accession>A0A848INU3</accession>
<feature type="signal peptide" evidence="1">
    <location>
        <begin position="1"/>
        <end position="29"/>
    </location>
</feature>
<keyword evidence="4" id="KW-1185">Reference proteome</keyword>
<protein>
    <submittedName>
        <fullName evidence="3">ABC transporter substrate-binding protein</fullName>
    </submittedName>
</protein>
<dbReference type="PANTHER" id="PTHR31528:SF3">
    <property type="entry name" value="THIAMINE BIOSYNTHESIS PROTEIN HI_0357-RELATED"/>
    <property type="match status" value="1"/>
</dbReference>
<evidence type="ECO:0000256" key="1">
    <source>
        <dbReference type="SAM" id="SignalP"/>
    </source>
</evidence>
<organism evidence="3 4">
    <name type="scientific">Paraburkholderia polaris</name>
    <dbReference type="NCBI Taxonomy" id="2728848"/>
    <lineage>
        <taxon>Bacteria</taxon>
        <taxon>Pseudomonadati</taxon>
        <taxon>Pseudomonadota</taxon>
        <taxon>Betaproteobacteria</taxon>
        <taxon>Burkholderiales</taxon>
        <taxon>Burkholderiaceae</taxon>
        <taxon>Paraburkholderia</taxon>
    </lineage>
</organism>
<evidence type="ECO:0000313" key="4">
    <source>
        <dbReference type="Proteomes" id="UP000544134"/>
    </source>
</evidence>
<keyword evidence="1" id="KW-0732">Signal</keyword>
<dbReference type="SUPFAM" id="SSF53850">
    <property type="entry name" value="Periplasmic binding protein-like II"/>
    <property type="match status" value="1"/>
</dbReference>
<feature type="domain" description="SsuA/THI5-like" evidence="2">
    <location>
        <begin position="43"/>
        <end position="242"/>
    </location>
</feature>
<dbReference type="EMBL" id="JABBGJ010000066">
    <property type="protein sequence ID" value="NMM03962.1"/>
    <property type="molecule type" value="Genomic_DNA"/>
</dbReference>
<dbReference type="InterPro" id="IPR027939">
    <property type="entry name" value="NMT1/THI5"/>
</dbReference>
<dbReference type="Proteomes" id="UP000544134">
    <property type="component" value="Unassembled WGS sequence"/>
</dbReference>